<dbReference type="Pfam" id="PF14338">
    <property type="entry name" value="Mrr_N"/>
    <property type="match status" value="1"/>
</dbReference>
<proteinExistence type="predicted"/>
<evidence type="ECO:0000259" key="1">
    <source>
        <dbReference type="Pfam" id="PF14338"/>
    </source>
</evidence>
<reference evidence="2" key="2">
    <citation type="submission" date="2020-09" db="EMBL/GenBank/DDBJ databases">
        <authorList>
            <person name="Sun Q."/>
            <person name="Ohkuma M."/>
        </authorList>
    </citation>
    <scope>NUCLEOTIDE SEQUENCE</scope>
    <source>
        <strain evidence="2">JCM 3276</strain>
    </source>
</reference>
<accession>A0A918GLS9</accession>
<keyword evidence="3" id="KW-1185">Reference proteome</keyword>
<name>A0A918GLS9_9PSEU</name>
<dbReference type="Proteomes" id="UP000660680">
    <property type="component" value="Unassembled WGS sequence"/>
</dbReference>
<dbReference type="AlphaFoldDB" id="A0A918GLS9"/>
<dbReference type="InterPro" id="IPR025745">
    <property type="entry name" value="Mrr-like_N_dom"/>
</dbReference>
<dbReference type="EMBL" id="BMRB01000004">
    <property type="protein sequence ID" value="GGS47084.1"/>
    <property type="molecule type" value="Genomic_DNA"/>
</dbReference>
<organism evidence="2 3">
    <name type="scientific">Actinokineospora fastidiosa</name>
    <dbReference type="NCBI Taxonomy" id="1816"/>
    <lineage>
        <taxon>Bacteria</taxon>
        <taxon>Bacillati</taxon>
        <taxon>Actinomycetota</taxon>
        <taxon>Actinomycetes</taxon>
        <taxon>Pseudonocardiales</taxon>
        <taxon>Pseudonocardiaceae</taxon>
        <taxon>Actinokineospora</taxon>
    </lineage>
</organism>
<feature type="domain" description="Restriction system protein Mrr-like N-terminal" evidence="1">
    <location>
        <begin position="53"/>
        <end position="137"/>
    </location>
</feature>
<reference evidence="2" key="1">
    <citation type="journal article" date="2014" name="Int. J. Syst. Evol. Microbiol.">
        <title>Complete genome sequence of Corynebacterium casei LMG S-19264T (=DSM 44701T), isolated from a smear-ripened cheese.</title>
        <authorList>
            <consortium name="US DOE Joint Genome Institute (JGI-PGF)"/>
            <person name="Walter F."/>
            <person name="Albersmeier A."/>
            <person name="Kalinowski J."/>
            <person name="Ruckert C."/>
        </authorList>
    </citation>
    <scope>NUCLEOTIDE SEQUENCE</scope>
    <source>
        <strain evidence="2">JCM 3276</strain>
    </source>
</reference>
<evidence type="ECO:0000313" key="3">
    <source>
        <dbReference type="Proteomes" id="UP000660680"/>
    </source>
</evidence>
<comment type="caution">
    <text evidence="2">The sequence shown here is derived from an EMBL/GenBank/DDBJ whole genome shotgun (WGS) entry which is preliminary data.</text>
</comment>
<sequence length="141" mass="15615">MPVTVRLDDDVFEALQKLATPLVDDINSVLRRQLGLSERPAARAGGPALGDREFEAPVLQALVRLGGSGQTKAVIDLVGEILAPRMREGDFERLESGDIRWRNRAQFARLNLIRAGLMREGSPRGLWEITDAGRQRVEADE</sequence>
<gene>
    <name evidence="2" type="ORF">GCM10010171_47880</name>
</gene>
<dbReference type="RefSeq" id="WP_189212806.1">
    <property type="nucleotide sequence ID" value="NZ_BMRB01000004.1"/>
</dbReference>
<evidence type="ECO:0000313" key="2">
    <source>
        <dbReference type="EMBL" id="GGS47084.1"/>
    </source>
</evidence>
<protein>
    <recommendedName>
        <fullName evidence="1">Restriction system protein Mrr-like N-terminal domain-containing protein</fullName>
    </recommendedName>
</protein>